<evidence type="ECO:0008006" key="3">
    <source>
        <dbReference type="Google" id="ProtNLM"/>
    </source>
</evidence>
<dbReference type="InterPro" id="IPR043132">
    <property type="entry name" value="BCAT-like_C"/>
</dbReference>
<evidence type="ECO:0000313" key="2">
    <source>
        <dbReference type="Proteomes" id="UP000825935"/>
    </source>
</evidence>
<dbReference type="AlphaFoldDB" id="A0A8T2RRW2"/>
<reference evidence="1" key="1">
    <citation type="submission" date="2021-08" db="EMBL/GenBank/DDBJ databases">
        <title>WGS assembly of Ceratopteris richardii.</title>
        <authorList>
            <person name="Marchant D.B."/>
            <person name="Chen G."/>
            <person name="Jenkins J."/>
            <person name="Shu S."/>
            <person name="Leebens-Mack J."/>
            <person name="Grimwood J."/>
            <person name="Schmutz J."/>
            <person name="Soltis P."/>
            <person name="Soltis D."/>
            <person name="Chen Z.-H."/>
        </authorList>
    </citation>
    <scope>NUCLEOTIDE SEQUENCE</scope>
    <source>
        <strain evidence="1">Whitten #5841</strain>
        <tissue evidence="1">Leaf</tissue>
    </source>
</reference>
<dbReference type="InterPro" id="IPR036038">
    <property type="entry name" value="Aminotransferase-like"/>
</dbReference>
<evidence type="ECO:0000313" key="1">
    <source>
        <dbReference type="EMBL" id="KAH7298701.1"/>
    </source>
</evidence>
<protein>
    <recommendedName>
        <fullName evidence="3">Class IV aminotransferase</fullName>
    </recommendedName>
</protein>
<dbReference type="OMA" id="VLCHIGL"/>
<proteinExistence type="predicted"/>
<dbReference type="OrthoDB" id="59470at2759"/>
<name>A0A8T2RRW2_CERRI</name>
<sequence length="359" mass="40502">MEWNVLVRNGVLQLQDPGPPLLFLRSQLPGAYTTTRSSDNASRILFWDRHVERLAQSIEILANEKPCGFSIDPAKFPCFVDYLKSLLQRSLQIGLQRALELRSEYEELLIMAYIPGELDKCTEQEQTTCKGLDKINTQDHEGLEVYVHISRFLPPLSEASNPIRVAIMGFGRIVPNAKHTDWIKARKALEKARPEGVMEIILSNDGDLLLEGMVTNFFVVSNRVNTGVKVPLTEDKRWKGVVLQTAPLKGVLPGVIRKLILEICDEHGIPCEQTSPSWQGRESWTEAFTTNSVRLIQSISSIQGSPVHRDGTNEPHYWQQDSWEYLSLQAPGKLTQFIENQILEKAAIFSLSVNSVLKV</sequence>
<dbReference type="GO" id="GO:0003824">
    <property type="term" value="F:catalytic activity"/>
    <property type="evidence" value="ECO:0007669"/>
    <property type="project" value="InterPro"/>
</dbReference>
<organism evidence="1 2">
    <name type="scientific">Ceratopteris richardii</name>
    <name type="common">Triangle waterfern</name>
    <dbReference type="NCBI Taxonomy" id="49495"/>
    <lineage>
        <taxon>Eukaryota</taxon>
        <taxon>Viridiplantae</taxon>
        <taxon>Streptophyta</taxon>
        <taxon>Embryophyta</taxon>
        <taxon>Tracheophyta</taxon>
        <taxon>Polypodiopsida</taxon>
        <taxon>Polypodiidae</taxon>
        <taxon>Polypodiales</taxon>
        <taxon>Pteridineae</taxon>
        <taxon>Pteridaceae</taxon>
        <taxon>Parkerioideae</taxon>
        <taxon>Ceratopteris</taxon>
    </lineage>
</organism>
<dbReference type="EMBL" id="CM035430">
    <property type="protein sequence ID" value="KAH7298698.1"/>
    <property type="molecule type" value="Genomic_DNA"/>
</dbReference>
<dbReference type="Gene3D" id="3.20.10.10">
    <property type="entry name" value="D-amino Acid Aminotransferase, subunit A, domain 2"/>
    <property type="match status" value="1"/>
</dbReference>
<keyword evidence="2" id="KW-1185">Reference proteome</keyword>
<dbReference type="InterPro" id="IPR001544">
    <property type="entry name" value="Aminotrans_IV"/>
</dbReference>
<dbReference type="PANTHER" id="PTHR47703">
    <property type="entry name" value="D-AMINOACID AMINOTRANSFERASE-LIKE PLP-DEPENDENT ENZYMES SUPERFAMILY PROTEIN"/>
    <property type="match status" value="1"/>
</dbReference>
<dbReference type="SUPFAM" id="SSF56752">
    <property type="entry name" value="D-aminoacid aminotransferase-like PLP-dependent enzymes"/>
    <property type="match status" value="1"/>
</dbReference>
<dbReference type="PANTHER" id="PTHR47703:SF2">
    <property type="entry name" value="D-AMINOACID AMINOTRANSFERASE-LIKE PLP-DEPENDENT ENZYMES SUPERFAMILY PROTEIN"/>
    <property type="match status" value="1"/>
</dbReference>
<accession>A0A8T2RRW2</accession>
<dbReference type="Pfam" id="PF01063">
    <property type="entry name" value="Aminotran_4"/>
    <property type="match status" value="1"/>
</dbReference>
<gene>
    <name evidence="1" type="ORF">KP509_25G054700</name>
</gene>
<dbReference type="EMBL" id="CM035430">
    <property type="protein sequence ID" value="KAH7298701.1"/>
    <property type="molecule type" value="Genomic_DNA"/>
</dbReference>
<comment type="caution">
    <text evidence="1">The sequence shown here is derived from an EMBL/GenBank/DDBJ whole genome shotgun (WGS) entry which is preliminary data.</text>
</comment>
<dbReference type="Proteomes" id="UP000825935">
    <property type="component" value="Chromosome 25"/>
</dbReference>